<keyword evidence="1" id="KW-0812">Transmembrane</keyword>
<gene>
    <name evidence="2" type="ORF">E5A74_15405</name>
</gene>
<feature type="transmembrane region" description="Helical" evidence="1">
    <location>
        <begin position="12"/>
        <end position="37"/>
    </location>
</feature>
<dbReference type="NCBIfam" id="TIGR02117">
    <property type="entry name" value="chp_urease_rgn"/>
    <property type="match status" value="1"/>
</dbReference>
<sequence>MIRNGLVRARRWLLRLLLGLGAVLLCYLLAALVGSAIPVNRDWKPPAQGVTIYVADNGIHTDLVLPAADFADMVRPEHFADPNAGAQPMRMFGWGDHDFYLNTPTWWDVNPVRVLRALAGRGVTVLHVSAAPAPQPGAKIRRLVLRPEEYARLVAYVRNGFAPGARIRGYGAHDVFYPARGGYSALRTCNEWTASGLRAAGVRMGAWTPFPFGVMRWL</sequence>
<dbReference type="AlphaFoldDB" id="A0A4S1WGN3"/>
<keyword evidence="1" id="KW-1133">Transmembrane helix</keyword>
<accession>A0A4S1WGN3</accession>
<evidence type="ECO:0000313" key="3">
    <source>
        <dbReference type="Proteomes" id="UP000309848"/>
    </source>
</evidence>
<reference evidence="2 3" key="1">
    <citation type="submission" date="2019-04" db="EMBL/GenBank/DDBJ databases">
        <title>Sphingomonas psychrotolerans sp. nov., isolated from soil in the Tianshan Mountains, Xinjiang, China.</title>
        <authorList>
            <person name="Luo Y."/>
            <person name="Sheng H."/>
        </authorList>
    </citation>
    <scope>NUCLEOTIDE SEQUENCE [LARGE SCALE GENOMIC DNA]</scope>
    <source>
        <strain evidence="2 3">KIS18-15</strain>
    </source>
</reference>
<name>A0A4S1WGN3_9SPHN</name>
<proteinExistence type="predicted"/>
<keyword evidence="3" id="KW-1185">Reference proteome</keyword>
<keyword evidence="1" id="KW-0472">Membrane</keyword>
<dbReference type="Pfam" id="PF09601">
    <property type="entry name" value="DUF2459"/>
    <property type="match status" value="1"/>
</dbReference>
<dbReference type="Proteomes" id="UP000309848">
    <property type="component" value="Unassembled WGS sequence"/>
</dbReference>
<dbReference type="EMBL" id="SRXU01000007">
    <property type="protein sequence ID" value="TGX39966.1"/>
    <property type="molecule type" value="Genomic_DNA"/>
</dbReference>
<comment type="caution">
    <text evidence="2">The sequence shown here is derived from an EMBL/GenBank/DDBJ whole genome shotgun (WGS) entry which is preliminary data.</text>
</comment>
<dbReference type="OrthoDB" id="211174at2"/>
<organism evidence="2 3">
    <name type="scientific">Sphingomonas naasensis</name>
    <dbReference type="NCBI Taxonomy" id="1344951"/>
    <lineage>
        <taxon>Bacteria</taxon>
        <taxon>Pseudomonadati</taxon>
        <taxon>Pseudomonadota</taxon>
        <taxon>Alphaproteobacteria</taxon>
        <taxon>Sphingomonadales</taxon>
        <taxon>Sphingomonadaceae</taxon>
        <taxon>Sphingomonas</taxon>
    </lineage>
</organism>
<evidence type="ECO:0000313" key="2">
    <source>
        <dbReference type="EMBL" id="TGX39966.1"/>
    </source>
</evidence>
<protein>
    <submittedName>
        <fullName evidence="2">TIGR02117 family protein</fullName>
    </submittedName>
</protein>
<evidence type="ECO:0000256" key="1">
    <source>
        <dbReference type="SAM" id="Phobius"/>
    </source>
</evidence>
<dbReference type="InterPro" id="IPR011727">
    <property type="entry name" value="CHP02117"/>
</dbReference>
<dbReference type="RefSeq" id="WP_135986521.1">
    <property type="nucleotide sequence ID" value="NZ_JAASQM010000001.1"/>
</dbReference>